<reference evidence="3" key="1">
    <citation type="journal article" date="2019" name="Int. J. Syst. Evol. Microbiol.">
        <title>The Global Catalogue of Microorganisms (GCM) 10K type strain sequencing project: providing services to taxonomists for standard genome sequencing and annotation.</title>
        <authorList>
            <consortium name="The Broad Institute Genomics Platform"/>
            <consortium name="The Broad Institute Genome Sequencing Center for Infectious Disease"/>
            <person name="Wu L."/>
            <person name="Ma J."/>
        </authorList>
    </citation>
    <scope>NUCLEOTIDE SEQUENCE [LARGE SCALE GENOMIC DNA]</scope>
    <source>
        <strain evidence="3">JCM 18055</strain>
    </source>
</reference>
<keyword evidence="1" id="KW-1133">Transmembrane helix</keyword>
<evidence type="ECO:0000256" key="1">
    <source>
        <dbReference type="SAM" id="Phobius"/>
    </source>
</evidence>
<evidence type="ECO:0000313" key="3">
    <source>
        <dbReference type="Proteomes" id="UP001500325"/>
    </source>
</evidence>
<proteinExistence type="predicted"/>
<protein>
    <submittedName>
        <fullName evidence="2">Uncharacterized protein</fullName>
    </submittedName>
</protein>
<dbReference type="EMBL" id="BAABIC010000039">
    <property type="protein sequence ID" value="GAA4713964.1"/>
    <property type="molecule type" value="Genomic_DNA"/>
</dbReference>
<organism evidence="2 3">
    <name type="scientific">Pseudonocardia yuanmonensis</name>
    <dbReference type="NCBI Taxonomy" id="1095914"/>
    <lineage>
        <taxon>Bacteria</taxon>
        <taxon>Bacillati</taxon>
        <taxon>Actinomycetota</taxon>
        <taxon>Actinomycetes</taxon>
        <taxon>Pseudonocardiales</taxon>
        <taxon>Pseudonocardiaceae</taxon>
        <taxon>Pseudonocardia</taxon>
    </lineage>
</organism>
<comment type="caution">
    <text evidence="2">The sequence shown here is derived from an EMBL/GenBank/DDBJ whole genome shotgun (WGS) entry which is preliminary data.</text>
</comment>
<gene>
    <name evidence="2" type="ORF">GCM10023215_66330</name>
</gene>
<keyword evidence="1" id="KW-0812">Transmembrane</keyword>
<keyword evidence="1" id="KW-0472">Membrane</keyword>
<evidence type="ECO:0000313" key="2">
    <source>
        <dbReference type="EMBL" id="GAA4713964.1"/>
    </source>
</evidence>
<dbReference type="RefSeq" id="WP_345384779.1">
    <property type="nucleotide sequence ID" value="NZ_BAABIC010000039.1"/>
</dbReference>
<feature type="transmembrane region" description="Helical" evidence="1">
    <location>
        <begin position="25"/>
        <end position="45"/>
    </location>
</feature>
<dbReference type="Proteomes" id="UP001500325">
    <property type="component" value="Unassembled WGS sequence"/>
</dbReference>
<keyword evidence="3" id="KW-1185">Reference proteome</keyword>
<accession>A0ABP8XU57</accession>
<name>A0ABP8XU57_9PSEU</name>
<sequence>MGRLAGLVIGLEAAAVVVAYLAFGWPVLLIGIPALVGTAFVLLFVHLSEKPRARLQEVRAARYEEAPVPGGLMSGFFEVPAPRGVVEVDHTRA</sequence>